<proteinExistence type="predicted"/>
<organism evidence="1">
    <name type="scientific">marine sediment metagenome</name>
    <dbReference type="NCBI Taxonomy" id="412755"/>
    <lineage>
        <taxon>unclassified sequences</taxon>
        <taxon>metagenomes</taxon>
        <taxon>ecological metagenomes</taxon>
    </lineage>
</organism>
<gene>
    <name evidence="1" type="ORF">S01H1_42666</name>
</gene>
<name>X0URW6_9ZZZZ</name>
<dbReference type="AlphaFoldDB" id="X0URW6"/>
<feature type="non-terminal residue" evidence="1">
    <location>
        <position position="75"/>
    </location>
</feature>
<dbReference type="EMBL" id="BARS01027143">
    <property type="protein sequence ID" value="GAG08574.1"/>
    <property type="molecule type" value="Genomic_DNA"/>
</dbReference>
<sequence length="75" mass="8519">MGTHLQEADANKLWSLFISDKMNNPQRTTVANDLGLFNLNDASWDYDGTNHWLLYTANEATVNSASVYSNRFFSD</sequence>
<accession>X0URW6</accession>
<reference evidence="1" key="1">
    <citation type="journal article" date="2014" name="Front. Microbiol.">
        <title>High frequency of phylogenetically diverse reductive dehalogenase-homologous genes in deep subseafloor sedimentary metagenomes.</title>
        <authorList>
            <person name="Kawai M."/>
            <person name="Futagami T."/>
            <person name="Toyoda A."/>
            <person name="Takaki Y."/>
            <person name="Nishi S."/>
            <person name="Hori S."/>
            <person name="Arai W."/>
            <person name="Tsubouchi T."/>
            <person name="Morono Y."/>
            <person name="Uchiyama I."/>
            <person name="Ito T."/>
            <person name="Fujiyama A."/>
            <person name="Inagaki F."/>
            <person name="Takami H."/>
        </authorList>
    </citation>
    <scope>NUCLEOTIDE SEQUENCE</scope>
    <source>
        <strain evidence="1">Expedition CK06-06</strain>
    </source>
</reference>
<protein>
    <submittedName>
        <fullName evidence="1">Uncharacterized protein</fullName>
    </submittedName>
</protein>
<evidence type="ECO:0000313" key="1">
    <source>
        <dbReference type="EMBL" id="GAG08574.1"/>
    </source>
</evidence>
<comment type="caution">
    <text evidence="1">The sequence shown here is derived from an EMBL/GenBank/DDBJ whole genome shotgun (WGS) entry which is preliminary data.</text>
</comment>